<name>A0A0W1SRR1_9EURY</name>
<keyword evidence="3" id="KW-1185">Reference proteome</keyword>
<sequence>MRDWSLGAVIADRSDVELAAIFERIWESRGYETHVTFHGTDVHVEAEGETPEGTHRAVRIWISTTRRVTADKTSAFVRNCDHAGEEPYVAAIGRGRLEDDAHRPGLVELDASTIAVEVREAGIESFVREMVETTDRPKTNWLGDPIEDDDESGEEEASDADASDEDDDTVTRREALKKASRYVGGGLVTYLVVERISDVVQQPPAVRAAVARRVAWVESRLPDFELPSVEWSLPEPRPLYEDGPQSNTTTAASTLDDASVIPYGDLRADPDSYTGTSVTYAGRVSETLERGDTRLATVTVENDAGKPRGDVVIRWPTGQFFDNDVSFRLLEGERVRFWGVVAGEGSVSGGVAYPRVDVSVLEEA</sequence>
<feature type="region of interest" description="Disordered" evidence="1">
    <location>
        <begin position="236"/>
        <end position="255"/>
    </location>
</feature>
<protein>
    <submittedName>
        <fullName evidence="2">Uncharacterized protein</fullName>
    </submittedName>
</protein>
<evidence type="ECO:0000313" key="3">
    <source>
        <dbReference type="Proteomes" id="UP000053157"/>
    </source>
</evidence>
<evidence type="ECO:0000313" key="2">
    <source>
        <dbReference type="EMBL" id="KTG29018.1"/>
    </source>
</evidence>
<dbReference type="RefSeq" id="WP_058571638.1">
    <property type="nucleotide sequence ID" value="NZ_LOPV01000118.1"/>
</dbReference>
<organism evidence="2 3">
    <name type="scientific">Haloferax profundi</name>
    <dbReference type="NCBI Taxonomy" id="1544718"/>
    <lineage>
        <taxon>Archaea</taxon>
        <taxon>Methanobacteriati</taxon>
        <taxon>Methanobacteriota</taxon>
        <taxon>Stenosarchaea group</taxon>
        <taxon>Halobacteria</taxon>
        <taxon>Halobacteriales</taxon>
        <taxon>Haloferacaceae</taxon>
        <taxon>Haloferax</taxon>
    </lineage>
</organism>
<accession>A0A0W1SRR1</accession>
<dbReference type="EMBL" id="LOPV01000118">
    <property type="protein sequence ID" value="KTG29018.1"/>
    <property type="molecule type" value="Genomic_DNA"/>
</dbReference>
<comment type="caution">
    <text evidence="2">The sequence shown here is derived from an EMBL/GenBank/DDBJ whole genome shotgun (WGS) entry which is preliminary data.</text>
</comment>
<dbReference type="AlphaFoldDB" id="A0A0W1SRR1"/>
<gene>
    <name evidence="2" type="ORF">AUR66_11305</name>
</gene>
<evidence type="ECO:0000256" key="1">
    <source>
        <dbReference type="SAM" id="MobiDB-lite"/>
    </source>
</evidence>
<proteinExistence type="predicted"/>
<feature type="region of interest" description="Disordered" evidence="1">
    <location>
        <begin position="134"/>
        <end position="171"/>
    </location>
</feature>
<feature type="compositionally biased region" description="Acidic residues" evidence="1">
    <location>
        <begin position="145"/>
        <end position="168"/>
    </location>
</feature>
<dbReference type="OrthoDB" id="291374at2157"/>
<dbReference type="Proteomes" id="UP000053157">
    <property type="component" value="Unassembled WGS sequence"/>
</dbReference>
<reference evidence="2 3" key="1">
    <citation type="submission" date="2015-12" db="EMBL/GenBank/DDBJ databases">
        <title>Haloferax profundi sp. nov. isolated from the Discovery deep brine-seawater interface in the Red Sea.</title>
        <authorList>
            <person name="Zhang G."/>
            <person name="Stingl U."/>
            <person name="Rashid M."/>
        </authorList>
    </citation>
    <scope>NUCLEOTIDE SEQUENCE [LARGE SCALE GENOMIC DNA]</scope>
    <source>
        <strain evidence="2 3">SB29</strain>
    </source>
</reference>